<reference evidence="2" key="1">
    <citation type="submission" date="2021-03" db="EMBL/GenBank/DDBJ databases">
        <authorList>
            <person name="Bekaert M."/>
        </authorList>
    </citation>
    <scope>NUCLEOTIDE SEQUENCE</scope>
</reference>
<name>A0A8S3TVA3_MYTED</name>
<accession>A0A8S3TVA3</accession>
<dbReference type="EMBL" id="CAJPWZ010002309">
    <property type="protein sequence ID" value="CAG2235152.1"/>
    <property type="molecule type" value="Genomic_DNA"/>
</dbReference>
<keyword evidence="1" id="KW-0732">Signal</keyword>
<organism evidence="2 3">
    <name type="scientific">Mytilus edulis</name>
    <name type="common">Blue mussel</name>
    <dbReference type="NCBI Taxonomy" id="6550"/>
    <lineage>
        <taxon>Eukaryota</taxon>
        <taxon>Metazoa</taxon>
        <taxon>Spiralia</taxon>
        <taxon>Lophotrochozoa</taxon>
        <taxon>Mollusca</taxon>
        <taxon>Bivalvia</taxon>
        <taxon>Autobranchia</taxon>
        <taxon>Pteriomorphia</taxon>
        <taxon>Mytilida</taxon>
        <taxon>Mytiloidea</taxon>
        <taxon>Mytilidae</taxon>
        <taxon>Mytilinae</taxon>
        <taxon>Mytilus</taxon>
    </lineage>
</organism>
<evidence type="ECO:0000256" key="1">
    <source>
        <dbReference type="SAM" id="SignalP"/>
    </source>
</evidence>
<proteinExistence type="predicted"/>
<feature type="signal peptide" evidence="1">
    <location>
        <begin position="1"/>
        <end position="22"/>
    </location>
</feature>
<dbReference type="Proteomes" id="UP000683360">
    <property type="component" value="Unassembled WGS sequence"/>
</dbReference>
<gene>
    <name evidence="2" type="ORF">MEDL_47706</name>
</gene>
<protein>
    <submittedName>
        <fullName evidence="2">Uncharacterized protein</fullName>
    </submittedName>
</protein>
<dbReference type="AlphaFoldDB" id="A0A8S3TVA3"/>
<sequence length="214" mass="24577">MNIIIRVLLIATLIVCLKDTWIKPKLYLIGQIVSEKNYTLFRFRCYANHSPLKYHAEFRIDSLTLYTLRLQNQKCYNSYDECTETQCQCTKDTFTWTKNRSDDVNFPKNNSEVTCVMKFETPNGYIIGATTGVIFNGSAFVPSPMGTQYDGFDIDGQNDAEVKIAHHGEIDVKLTEDKNNNHEESGKSPFTNTNNYITVKENIKRVRTIHPKSP</sequence>
<dbReference type="OrthoDB" id="10568711at2759"/>
<comment type="caution">
    <text evidence="2">The sequence shown here is derived from an EMBL/GenBank/DDBJ whole genome shotgun (WGS) entry which is preliminary data.</text>
</comment>
<keyword evidence="3" id="KW-1185">Reference proteome</keyword>
<evidence type="ECO:0000313" key="2">
    <source>
        <dbReference type="EMBL" id="CAG2235152.1"/>
    </source>
</evidence>
<evidence type="ECO:0000313" key="3">
    <source>
        <dbReference type="Proteomes" id="UP000683360"/>
    </source>
</evidence>
<feature type="chain" id="PRO_5035935384" evidence="1">
    <location>
        <begin position="23"/>
        <end position="214"/>
    </location>
</feature>